<keyword evidence="1" id="KW-1185">Reference proteome</keyword>
<dbReference type="AlphaFoldDB" id="A0A914QGT6"/>
<evidence type="ECO:0000313" key="2">
    <source>
        <dbReference type="WBParaSite" id="PDA_v2.g31206.t1"/>
    </source>
</evidence>
<evidence type="ECO:0000313" key="1">
    <source>
        <dbReference type="Proteomes" id="UP000887578"/>
    </source>
</evidence>
<proteinExistence type="predicted"/>
<dbReference type="Proteomes" id="UP000887578">
    <property type="component" value="Unplaced"/>
</dbReference>
<sequence>MNIPHFMTLDSLKLFNVPEAFDLENYYIYMKKNERTEVELEFGLPLSDGYRILLNSIVDDIIATENHDYTPPWIEFYGMDAEKFDQLESIVYNGDATHFEE</sequence>
<protein>
    <submittedName>
        <fullName evidence="2">Uncharacterized protein</fullName>
    </submittedName>
</protein>
<reference evidence="2" key="1">
    <citation type="submission" date="2022-11" db="UniProtKB">
        <authorList>
            <consortium name="WormBaseParasite"/>
        </authorList>
    </citation>
    <scope>IDENTIFICATION</scope>
</reference>
<organism evidence="1 2">
    <name type="scientific">Panagrolaimus davidi</name>
    <dbReference type="NCBI Taxonomy" id="227884"/>
    <lineage>
        <taxon>Eukaryota</taxon>
        <taxon>Metazoa</taxon>
        <taxon>Ecdysozoa</taxon>
        <taxon>Nematoda</taxon>
        <taxon>Chromadorea</taxon>
        <taxon>Rhabditida</taxon>
        <taxon>Tylenchina</taxon>
        <taxon>Panagrolaimomorpha</taxon>
        <taxon>Panagrolaimoidea</taxon>
        <taxon>Panagrolaimidae</taxon>
        <taxon>Panagrolaimus</taxon>
    </lineage>
</organism>
<accession>A0A914QGT6</accession>
<name>A0A914QGT6_9BILA</name>
<dbReference type="WBParaSite" id="PDA_v2.g31206.t1">
    <property type="protein sequence ID" value="PDA_v2.g31206.t1"/>
    <property type="gene ID" value="PDA_v2.g31206"/>
</dbReference>